<dbReference type="EMBL" id="CVRI01000057">
    <property type="protein sequence ID" value="CRL02467.1"/>
    <property type="molecule type" value="Genomic_DNA"/>
</dbReference>
<name>A0A1J1IQF9_9DIPT</name>
<sequence>MSWSTCEFFNQPSLNTDVCWHQISLVDNEGNYLKTSCIINSSQNSFQAEQMCIRNGMSLFEINNSTVQSAFFTSTSDALRDFPGGFVWVNGRRDPDPDNFWFARNPRRVPLYDEINWVNTESIDGRNSGDCLRFKSQHGLFRAMGVACSTTAWINCEY</sequence>
<dbReference type="SUPFAM" id="SSF56436">
    <property type="entry name" value="C-type lectin-like"/>
    <property type="match status" value="1"/>
</dbReference>
<protein>
    <submittedName>
        <fullName evidence="1">CLUMA_CG015585, isoform A</fullName>
    </submittedName>
</protein>
<dbReference type="OrthoDB" id="6020543at2759"/>
<dbReference type="Proteomes" id="UP000183832">
    <property type="component" value="Unassembled WGS sequence"/>
</dbReference>
<dbReference type="AlphaFoldDB" id="A0A1J1IQF9"/>
<dbReference type="Gene3D" id="3.10.100.10">
    <property type="entry name" value="Mannose-Binding Protein A, subunit A"/>
    <property type="match status" value="1"/>
</dbReference>
<evidence type="ECO:0000313" key="2">
    <source>
        <dbReference type="Proteomes" id="UP000183832"/>
    </source>
</evidence>
<organism evidence="1 2">
    <name type="scientific">Clunio marinus</name>
    <dbReference type="NCBI Taxonomy" id="568069"/>
    <lineage>
        <taxon>Eukaryota</taxon>
        <taxon>Metazoa</taxon>
        <taxon>Ecdysozoa</taxon>
        <taxon>Arthropoda</taxon>
        <taxon>Hexapoda</taxon>
        <taxon>Insecta</taxon>
        <taxon>Pterygota</taxon>
        <taxon>Neoptera</taxon>
        <taxon>Endopterygota</taxon>
        <taxon>Diptera</taxon>
        <taxon>Nematocera</taxon>
        <taxon>Chironomoidea</taxon>
        <taxon>Chironomidae</taxon>
        <taxon>Clunio</taxon>
    </lineage>
</organism>
<reference evidence="1 2" key="1">
    <citation type="submission" date="2015-04" db="EMBL/GenBank/DDBJ databases">
        <authorList>
            <person name="Syromyatnikov M.Y."/>
            <person name="Popov V.N."/>
        </authorList>
    </citation>
    <scope>NUCLEOTIDE SEQUENCE [LARGE SCALE GENOMIC DNA]</scope>
</reference>
<dbReference type="InterPro" id="IPR016186">
    <property type="entry name" value="C-type_lectin-like/link_sf"/>
</dbReference>
<gene>
    <name evidence="1" type="ORF">CLUMA_CG015585</name>
</gene>
<accession>A0A1J1IQF9</accession>
<dbReference type="InterPro" id="IPR016187">
    <property type="entry name" value="CTDL_fold"/>
</dbReference>
<proteinExistence type="predicted"/>
<keyword evidence="2" id="KW-1185">Reference proteome</keyword>
<evidence type="ECO:0000313" key="1">
    <source>
        <dbReference type="EMBL" id="CRL02467.1"/>
    </source>
</evidence>